<keyword evidence="9 17" id="KW-0472">Membrane</keyword>
<keyword evidence="20" id="KW-1185">Reference proteome</keyword>
<feature type="transmembrane region" description="Helical" evidence="17">
    <location>
        <begin position="92"/>
        <end position="114"/>
    </location>
</feature>
<feature type="transmembrane region" description="Helical" evidence="17">
    <location>
        <begin position="183"/>
        <end position="204"/>
    </location>
</feature>
<dbReference type="InterPro" id="IPR001708">
    <property type="entry name" value="YidC/ALB3/OXA1/COX18"/>
</dbReference>
<gene>
    <name evidence="19" type="ORF">H4696_008553</name>
</gene>
<accession>A0ABR9IE36</accession>
<dbReference type="Proteomes" id="UP000631670">
    <property type="component" value="Unassembled WGS sequence"/>
</dbReference>
<dbReference type="InterPro" id="IPR028055">
    <property type="entry name" value="YidC/Oxa/ALB_C"/>
</dbReference>
<organism evidence="19 20">
    <name type="scientific">Amycolatopsis lexingtonensis</name>
    <dbReference type="NCBI Taxonomy" id="218822"/>
    <lineage>
        <taxon>Bacteria</taxon>
        <taxon>Bacillati</taxon>
        <taxon>Actinomycetota</taxon>
        <taxon>Actinomycetes</taxon>
        <taxon>Pseudonocardiales</taxon>
        <taxon>Pseudonocardiaceae</taxon>
        <taxon>Amycolatopsis</taxon>
    </lineage>
</organism>
<evidence type="ECO:0000313" key="20">
    <source>
        <dbReference type="Proteomes" id="UP000631670"/>
    </source>
</evidence>
<evidence type="ECO:0000256" key="5">
    <source>
        <dbReference type="ARBA" id="ARBA00022475"/>
    </source>
</evidence>
<keyword evidence="7" id="KW-0653">Protein transport</keyword>
<name>A0ABR9IE36_9PSEU</name>
<evidence type="ECO:0000256" key="14">
    <source>
        <dbReference type="ARBA" id="ARBA00033245"/>
    </source>
</evidence>
<evidence type="ECO:0000256" key="15">
    <source>
        <dbReference type="ARBA" id="ARBA00033342"/>
    </source>
</evidence>
<keyword evidence="8 17" id="KW-1133">Transmembrane helix</keyword>
<dbReference type="EMBL" id="JADBEG010000001">
    <property type="protein sequence ID" value="MBE1501453.1"/>
    <property type="molecule type" value="Genomic_DNA"/>
</dbReference>
<evidence type="ECO:0000313" key="19">
    <source>
        <dbReference type="EMBL" id="MBE1501453.1"/>
    </source>
</evidence>
<dbReference type="NCBIfam" id="TIGR03592">
    <property type="entry name" value="yidC_oxa1_cterm"/>
    <property type="match status" value="1"/>
</dbReference>
<sequence length="221" mass="23756">MLPVFGFLDVPVSGAYHLIHALTGPLSTALAIVVFTLGVRLLLHPLARSAARGERARATLLPELRALREKHGDDRDRLAAEMTKLQQEAGTSLFVGCLPMLLQLPFFTIMYRLFTTPVIGGEPNSLLGATLFGTPLGAHGLAGSPLVFVIAAGLAVVAWFSVRWQDRHRDATPDVPGGKFLRLLPYGTVLATLVLPQAAGLYLLTTTAWTAAERALLRRGS</sequence>
<keyword evidence="6 16" id="KW-0812">Transmembrane</keyword>
<evidence type="ECO:0000256" key="8">
    <source>
        <dbReference type="ARBA" id="ARBA00022989"/>
    </source>
</evidence>
<proteinExistence type="inferred from homology"/>
<comment type="function">
    <text evidence="11">Required for the insertion and/or proper folding and/or complex formation of integral membrane proteins into the membrane. Involved in integration of membrane proteins that insert both dependently and independently of the Sec translocase complex, as well as at least some lipoproteins. Aids folding of multispanning membrane proteins.</text>
</comment>
<evidence type="ECO:0000256" key="3">
    <source>
        <dbReference type="ARBA" id="ARBA00015325"/>
    </source>
</evidence>
<evidence type="ECO:0000259" key="18">
    <source>
        <dbReference type="Pfam" id="PF02096"/>
    </source>
</evidence>
<comment type="caution">
    <text evidence="19">The sequence shown here is derived from an EMBL/GenBank/DDBJ whole genome shotgun (WGS) entry which is preliminary data.</text>
</comment>
<dbReference type="PANTHER" id="PTHR12428">
    <property type="entry name" value="OXA1"/>
    <property type="match status" value="1"/>
</dbReference>
<evidence type="ECO:0000256" key="12">
    <source>
        <dbReference type="ARBA" id="ARBA00026028"/>
    </source>
</evidence>
<dbReference type="CDD" id="cd20070">
    <property type="entry name" value="5TM_YidC_Alb3"/>
    <property type="match status" value="1"/>
</dbReference>
<evidence type="ECO:0000256" key="13">
    <source>
        <dbReference type="ARBA" id="ARBA00031538"/>
    </source>
</evidence>
<keyword evidence="4" id="KW-0813">Transport</keyword>
<evidence type="ECO:0000256" key="4">
    <source>
        <dbReference type="ARBA" id="ARBA00022448"/>
    </source>
</evidence>
<evidence type="ECO:0000256" key="11">
    <source>
        <dbReference type="ARBA" id="ARBA00025034"/>
    </source>
</evidence>
<feature type="domain" description="Membrane insertase YidC/Oxa/ALB C-terminal" evidence="18">
    <location>
        <begin position="29"/>
        <end position="218"/>
    </location>
</feature>
<feature type="transmembrane region" description="Helical" evidence="17">
    <location>
        <begin position="141"/>
        <end position="162"/>
    </location>
</feature>
<dbReference type="Pfam" id="PF02096">
    <property type="entry name" value="60KD_IMP"/>
    <property type="match status" value="1"/>
</dbReference>
<dbReference type="PANTHER" id="PTHR12428:SF65">
    <property type="entry name" value="CYTOCHROME C OXIDASE ASSEMBLY PROTEIN COX18, MITOCHONDRIAL"/>
    <property type="match status" value="1"/>
</dbReference>
<protein>
    <recommendedName>
        <fullName evidence="3">Membrane protein insertase YidC</fullName>
    </recommendedName>
    <alternativeName>
        <fullName evidence="15">Foldase YidC</fullName>
    </alternativeName>
    <alternativeName>
        <fullName evidence="14">Membrane integrase YidC</fullName>
    </alternativeName>
    <alternativeName>
        <fullName evidence="13">Membrane protein YidC</fullName>
    </alternativeName>
</protein>
<reference evidence="19 20" key="1">
    <citation type="submission" date="2020-10" db="EMBL/GenBank/DDBJ databases">
        <title>Sequencing the genomes of 1000 actinobacteria strains.</title>
        <authorList>
            <person name="Klenk H.-P."/>
        </authorList>
    </citation>
    <scope>NUCLEOTIDE SEQUENCE [LARGE SCALE GENOMIC DNA]</scope>
    <source>
        <strain evidence="19 20">DSM 44653</strain>
    </source>
</reference>
<comment type="subcellular location">
    <subcellularLocation>
        <location evidence="1">Cell membrane</location>
        <topology evidence="1">Multi-pass membrane protein</topology>
    </subcellularLocation>
    <subcellularLocation>
        <location evidence="16">Membrane</location>
        <topology evidence="16">Multi-pass membrane protein</topology>
    </subcellularLocation>
</comment>
<dbReference type="RefSeq" id="WP_338078715.1">
    <property type="nucleotide sequence ID" value="NZ_JADBEG010000001.1"/>
</dbReference>
<evidence type="ECO:0000256" key="2">
    <source>
        <dbReference type="ARBA" id="ARBA00010527"/>
    </source>
</evidence>
<feature type="transmembrane region" description="Helical" evidence="17">
    <location>
        <begin position="20"/>
        <end position="43"/>
    </location>
</feature>
<comment type="similarity">
    <text evidence="2">Belongs to the OXA1/ALB3/YidC family. Type 1 subfamily.</text>
</comment>
<evidence type="ECO:0000256" key="1">
    <source>
        <dbReference type="ARBA" id="ARBA00004651"/>
    </source>
</evidence>
<evidence type="ECO:0000256" key="16">
    <source>
        <dbReference type="RuleBase" id="RU003945"/>
    </source>
</evidence>
<keyword evidence="10" id="KW-0143">Chaperone</keyword>
<comment type="subunit">
    <text evidence="12">Interacts with the Sec translocase complex via SecD. Specifically interacts with transmembrane segments of nascent integral membrane proteins during membrane integration.</text>
</comment>
<evidence type="ECO:0000256" key="6">
    <source>
        <dbReference type="ARBA" id="ARBA00022692"/>
    </source>
</evidence>
<keyword evidence="5" id="KW-1003">Cell membrane</keyword>
<evidence type="ECO:0000256" key="7">
    <source>
        <dbReference type="ARBA" id="ARBA00022927"/>
    </source>
</evidence>
<evidence type="ECO:0000256" key="17">
    <source>
        <dbReference type="SAM" id="Phobius"/>
    </source>
</evidence>
<evidence type="ECO:0000256" key="9">
    <source>
        <dbReference type="ARBA" id="ARBA00023136"/>
    </source>
</evidence>
<dbReference type="InterPro" id="IPR047196">
    <property type="entry name" value="YidC_ALB_C"/>
</dbReference>
<evidence type="ECO:0000256" key="10">
    <source>
        <dbReference type="ARBA" id="ARBA00023186"/>
    </source>
</evidence>